<dbReference type="AlphaFoldDB" id="Q7V8K2"/>
<dbReference type="KEGG" id="pmt:PMT_0342"/>
<feature type="chain" id="PRO_5004294460" evidence="1">
    <location>
        <begin position="24"/>
        <end position="365"/>
    </location>
</feature>
<evidence type="ECO:0000313" key="3">
    <source>
        <dbReference type="Proteomes" id="UP000001423"/>
    </source>
</evidence>
<dbReference type="Proteomes" id="UP000001423">
    <property type="component" value="Chromosome"/>
</dbReference>
<keyword evidence="3" id="KW-1185">Reference proteome</keyword>
<dbReference type="eggNOG" id="ENOG5033PUW">
    <property type="taxonomic scope" value="Bacteria"/>
</dbReference>
<sequence length="365" mass="38949">MIPVQRSLRLPLSLAGAAALALASSPIQPVAAQEDGSAADLGVMEINLKDAVRFNWGFQGALQGAGTPNQAGIGAFLPIAVGENSVLFVDALANANFSDYNNDSSIINTEVAGTTISTSTRLGYRWLNGDRSWMYGVNAGYDSRPVNTGDADTGVTVWNKEDVFFQQIAAGLEAVSESWNFNAYGLFPIGDTEQRLNSYYDGGALHTYGLDVGYRVSPNVNASCGYYYQHGDDLTEDDGSGVKGRLAYNISNGLTIGANLSYDEAFDTRFTADIKYRFGSNSYVSPSKQDSPVIQALSSTPKNRDIRLHDSLWACVPSCGLAILSGGTNPISSTSCIICLCHNGLWSEEGLSGADCRKVIPGWVP</sequence>
<keyword evidence="1" id="KW-0732">Signal</keyword>
<evidence type="ECO:0000256" key="1">
    <source>
        <dbReference type="SAM" id="SignalP"/>
    </source>
</evidence>
<evidence type="ECO:0000313" key="2">
    <source>
        <dbReference type="EMBL" id="CAE20517.1"/>
    </source>
</evidence>
<dbReference type="HOGENOM" id="CLU_060100_0_0_3"/>
<accession>Q7V8K2</accession>
<organism evidence="2 3">
    <name type="scientific">Prochlorococcus marinus (strain MIT 9313)</name>
    <dbReference type="NCBI Taxonomy" id="74547"/>
    <lineage>
        <taxon>Bacteria</taxon>
        <taxon>Bacillati</taxon>
        <taxon>Cyanobacteriota</taxon>
        <taxon>Cyanophyceae</taxon>
        <taxon>Synechococcales</taxon>
        <taxon>Prochlorococcaceae</taxon>
        <taxon>Prochlorococcus</taxon>
    </lineage>
</organism>
<reference evidence="2 3" key="1">
    <citation type="journal article" date="2003" name="Nature">
        <title>Genome divergence in two Prochlorococcus ecotypes reflects oceanic niche differentiation.</title>
        <authorList>
            <person name="Rocap G."/>
            <person name="Larimer F.W."/>
            <person name="Lamerdin J.E."/>
            <person name="Malfatti S."/>
            <person name="Chain P."/>
            <person name="Ahlgren N.A."/>
            <person name="Arellano A."/>
            <person name="Coleman M."/>
            <person name="Hauser L."/>
            <person name="Hess W.R."/>
            <person name="Johnson Z.I."/>
            <person name="Land M.L."/>
            <person name="Lindell D."/>
            <person name="Post A.F."/>
            <person name="Regala W."/>
            <person name="Shah M."/>
            <person name="Shaw S.L."/>
            <person name="Steglich C."/>
            <person name="Sullivan M.B."/>
            <person name="Ting C.S."/>
            <person name="Tolonen A."/>
            <person name="Webb E.A."/>
            <person name="Zinser E.R."/>
            <person name="Chisholm S.W."/>
        </authorList>
    </citation>
    <scope>NUCLEOTIDE SEQUENCE [LARGE SCALE GENOMIC DNA]</scope>
    <source>
        <strain evidence="3">MIT 9313</strain>
    </source>
</reference>
<feature type="signal peptide" evidence="1">
    <location>
        <begin position="1"/>
        <end position="23"/>
    </location>
</feature>
<dbReference type="Gene3D" id="2.40.160.160">
    <property type="entry name" value="Inverse autotransporter, beta-domain"/>
    <property type="match status" value="1"/>
</dbReference>
<proteinExistence type="predicted"/>
<name>Q7V8K2_PROMM</name>
<dbReference type="InterPro" id="IPR038177">
    <property type="entry name" value="IAT_beta_sf"/>
</dbReference>
<protein>
    <submittedName>
        <fullName evidence="2">Possible Zn-finger in Ran binding protein and</fullName>
    </submittedName>
</protein>
<dbReference type="EMBL" id="BX548175">
    <property type="protein sequence ID" value="CAE20517.1"/>
    <property type="molecule type" value="Genomic_DNA"/>
</dbReference>
<gene>
    <name evidence="2" type="ordered locus">PMT_0342</name>
</gene>